<dbReference type="Gene3D" id="3.30.300.20">
    <property type="match status" value="1"/>
</dbReference>
<evidence type="ECO:0000313" key="2">
    <source>
        <dbReference type="EMBL" id="HGQ17934.1"/>
    </source>
</evidence>
<proteinExistence type="predicted"/>
<dbReference type="EMBL" id="DTAI01000051">
    <property type="protein sequence ID" value="HGN36233.1"/>
    <property type="molecule type" value="Genomic_DNA"/>
</dbReference>
<dbReference type="SUPFAM" id="SSF82784">
    <property type="entry name" value="OsmC-like"/>
    <property type="match status" value="1"/>
</dbReference>
<accession>A0A7J3JQE7</accession>
<dbReference type="InterPro" id="IPR036102">
    <property type="entry name" value="OsmC/Ohrsf"/>
</dbReference>
<organism evidence="2">
    <name type="scientific">Ignisphaera aggregans</name>
    <dbReference type="NCBI Taxonomy" id="334771"/>
    <lineage>
        <taxon>Archaea</taxon>
        <taxon>Thermoproteota</taxon>
        <taxon>Thermoprotei</taxon>
        <taxon>Desulfurococcales</taxon>
        <taxon>Desulfurococcaceae</taxon>
        <taxon>Ignisphaera</taxon>
    </lineage>
</organism>
<protein>
    <recommendedName>
        <fullName evidence="3">OsmC family peroxiredoxin</fullName>
    </recommendedName>
</protein>
<comment type="caution">
    <text evidence="2">The sequence shown here is derived from an EMBL/GenBank/DDBJ whole genome shotgun (WGS) entry which is preliminary data.</text>
</comment>
<reference evidence="2" key="1">
    <citation type="journal article" date="2020" name="mSystems">
        <title>Genome- and Community-Level Interaction Insights into Carbon Utilization and Element Cycling Functions of Hydrothermarchaeota in Hydrothermal Sediment.</title>
        <authorList>
            <person name="Zhou Z."/>
            <person name="Liu Y."/>
            <person name="Xu W."/>
            <person name="Pan J."/>
            <person name="Luo Z.H."/>
            <person name="Li M."/>
        </authorList>
    </citation>
    <scope>NUCLEOTIDE SEQUENCE [LARGE SCALE GENOMIC DNA]</scope>
    <source>
        <strain evidence="1">SpSt-618</strain>
        <strain evidence="2">SpSt-657</strain>
    </source>
</reference>
<name>A0A7J3JQE7_9CREN</name>
<dbReference type="AlphaFoldDB" id="A0A7J3JQE7"/>
<evidence type="ECO:0000313" key="1">
    <source>
        <dbReference type="EMBL" id="HGN36233.1"/>
    </source>
</evidence>
<gene>
    <name evidence="1" type="ORF">ENT87_01590</name>
    <name evidence="2" type="ORF">ENU30_02980</name>
</gene>
<dbReference type="InterPro" id="IPR015946">
    <property type="entry name" value="KH_dom-like_a/b"/>
</dbReference>
<sequence>MLCIQDEIRSFLLMARYLLCRSEPAALNRYRVWYLHEILKALYEVCVVDRLMHEKCGYEYVFHIYSCNTYRDGFGTAIESSSRHILLADVPRDYGGGNAGPKPYRIATASLVSCFTISLRIYLQKYGVRIDRVEVLLKDLSIYRCF</sequence>
<dbReference type="EMBL" id="DTBZ01000070">
    <property type="protein sequence ID" value="HGQ17934.1"/>
    <property type="molecule type" value="Genomic_DNA"/>
</dbReference>
<evidence type="ECO:0008006" key="3">
    <source>
        <dbReference type="Google" id="ProtNLM"/>
    </source>
</evidence>